<dbReference type="EMBL" id="LAZR01001351">
    <property type="protein sequence ID" value="KKN46079.1"/>
    <property type="molecule type" value="Genomic_DNA"/>
</dbReference>
<feature type="domain" description="N-acetyltransferase" evidence="1">
    <location>
        <begin position="38"/>
        <end position="174"/>
    </location>
</feature>
<gene>
    <name evidence="2" type="ORF">LCGC14_0676570</name>
</gene>
<evidence type="ECO:0000259" key="1">
    <source>
        <dbReference type="PROSITE" id="PS51186"/>
    </source>
</evidence>
<dbReference type="PANTHER" id="PTHR43415:SF3">
    <property type="entry name" value="GNAT-FAMILY ACETYLTRANSFERASE"/>
    <property type="match status" value="1"/>
</dbReference>
<reference evidence="2" key="1">
    <citation type="journal article" date="2015" name="Nature">
        <title>Complex archaea that bridge the gap between prokaryotes and eukaryotes.</title>
        <authorList>
            <person name="Spang A."/>
            <person name="Saw J.H."/>
            <person name="Jorgensen S.L."/>
            <person name="Zaremba-Niedzwiedzka K."/>
            <person name="Martijn J."/>
            <person name="Lind A.E."/>
            <person name="van Eijk R."/>
            <person name="Schleper C."/>
            <person name="Guy L."/>
            <person name="Ettema T.J."/>
        </authorList>
    </citation>
    <scope>NUCLEOTIDE SEQUENCE</scope>
</reference>
<sequence>MAEEEKIEVFPFIEGDTIDLVVGNSKWAPLLAKWMNDPKVRQYARNYWPLTLEEIKKFFEPSPDQGMKDFVVFTIYHKKDKKPIGSIGFNHINWIARNANIFATIGEPEYWGRGIAGEASKLIIKYGFTELNLHKIYSGVYSPNERSLRAAEKLGFKEEAIIKDEIYVDGKFVDTHKFALFKKDWEEQNK</sequence>
<protein>
    <recommendedName>
        <fullName evidence="1">N-acetyltransferase domain-containing protein</fullName>
    </recommendedName>
</protein>
<accession>A0A0F9QUH5</accession>
<organism evidence="2">
    <name type="scientific">marine sediment metagenome</name>
    <dbReference type="NCBI Taxonomy" id="412755"/>
    <lineage>
        <taxon>unclassified sequences</taxon>
        <taxon>metagenomes</taxon>
        <taxon>ecological metagenomes</taxon>
    </lineage>
</organism>
<dbReference type="InterPro" id="IPR000182">
    <property type="entry name" value="GNAT_dom"/>
</dbReference>
<dbReference type="Gene3D" id="3.40.630.30">
    <property type="match status" value="1"/>
</dbReference>
<evidence type="ECO:0000313" key="2">
    <source>
        <dbReference type="EMBL" id="KKN46079.1"/>
    </source>
</evidence>
<dbReference type="Pfam" id="PF13302">
    <property type="entry name" value="Acetyltransf_3"/>
    <property type="match status" value="1"/>
</dbReference>
<dbReference type="SUPFAM" id="SSF55729">
    <property type="entry name" value="Acyl-CoA N-acyltransferases (Nat)"/>
    <property type="match status" value="1"/>
</dbReference>
<dbReference type="PROSITE" id="PS51186">
    <property type="entry name" value="GNAT"/>
    <property type="match status" value="1"/>
</dbReference>
<dbReference type="InterPro" id="IPR016181">
    <property type="entry name" value="Acyl_CoA_acyltransferase"/>
</dbReference>
<comment type="caution">
    <text evidence="2">The sequence shown here is derived from an EMBL/GenBank/DDBJ whole genome shotgun (WGS) entry which is preliminary data.</text>
</comment>
<proteinExistence type="predicted"/>
<dbReference type="GO" id="GO:0016747">
    <property type="term" value="F:acyltransferase activity, transferring groups other than amino-acyl groups"/>
    <property type="evidence" value="ECO:0007669"/>
    <property type="project" value="InterPro"/>
</dbReference>
<name>A0A0F9QUH5_9ZZZZ</name>
<dbReference type="AlphaFoldDB" id="A0A0F9QUH5"/>
<dbReference type="PANTHER" id="PTHR43415">
    <property type="entry name" value="SPERMIDINE N(1)-ACETYLTRANSFERASE"/>
    <property type="match status" value="1"/>
</dbReference>